<keyword evidence="13 19" id="KW-0067">ATP-binding</keyword>
<feature type="compositionally biased region" description="Acidic residues" evidence="20">
    <location>
        <begin position="1037"/>
        <end position="1055"/>
    </location>
</feature>
<evidence type="ECO:0000256" key="15">
    <source>
        <dbReference type="ARBA" id="ARBA00023136"/>
    </source>
</evidence>
<organism evidence="23">
    <name type="scientific">Fagus sylvatica</name>
    <name type="common">Beechnut</name>
    <dbReference type="NCBI Taxonomy" id="28930"/>
    <lineage>
        <taxon>Eukaryota</taxon>
        <taxon>Viridiplantae</taxon>
        <taxon>Streptophyta</taxon>
        <taxon>Embryophyta</taxon>
        <taxon>Tracheophyta</taxon>
        <taxon>Spermatophyta</taxon>
        <taxon>Magnoliopsida</taxon>
        <taxon>eudicotyledons</taxon>
        <taxon>Gunneridae</taxon>
        <taxon>Pentapetalae</taxon>
        <taxon>rosids</taxon>
        <taxon>fabids</taxon>
        <taxon>Fagales</taxon>
        <taxon>Fagaceae</taxon>
        <taxon>Fagus</taxon>
    </lineage>
</organism>
<keyword evidence="14" id="KW-1133">Transmembrane helix</keyword>
<evidence type="ECO:0000256" key="11">
    <source>
        <dbReference type="ARBA" id="ARBA00022741"/>
    </source>
</evidence>
<feature type="repeat" description="PPR" evidence="18">
    <location>
        <begin position="1236"/>
        <end position="1270"/>
    </location>
</feature>
<dbReference type="Gene3D" id="1.25.40.10">
    <property type="entry name" value="Tetratricopeptide repeat domain"/>
    <property type="match status" value="3"/>
</dbReference>
<feature type="repeat" description="PPR" evidence="18">
    <location>
        <begin position="137"/>
        <end position="171"/>
    </location>
</feature>
<keyword evidence="6" id="KW-0597">Phosphoprotein</keyword>
<evidence type="ECO:0000256" key="14">
    <source>
        <dbReference type="ARBA" id="ARBA00022989"/>
    </source>
</evidence>
<dbReference type="Pfam" id="PF01535">
    <property type="entry name" value="PPR"/>
    <property type="match status" value="2"/>
</dbReference>
<keyword evidence="7" id="KW-0808">Transferase</keyword>
<dbReference type="GO" id="GO:0004674">
    <property type="term" value="F:protein serine/threonine kinase activity"/>
    <property type="evidence" value="ECO:0007669"/>
    <property type="project" value="UniProtKB-KW"/>
</dbReference>
<evidence type="ECO:0000256" key="9">
    <source>
        <dbReference type="ARBA" id="ARBA00022729"/>
    </source>
</evidence>
<dbReference type="GO" id="GO:0005886">
    <property type="term" value="C:plasma membrane"/>
    <property type="evidence" value="ECO:0007669"/>
    <property type="project" value="UniProtKB-SubCell"/>
</dbReference>
<dbReference type="FunFam" id="1.10.510.10:FF:000240">
    <property type="entry name" value="Lectin-domain containing receptor kinase A4.3"/>
    <property type="match status" value="1"/>
</dbReference>
<dbReference type="PROSITE" id="PS50011">
    <property type="entry name" value="PROTEIN_KINASE_DOM"/>
    <property type="match status" value="1"/>
</dbReference>
<evidence type="ECO:0000256" key="4">
    <source>
        <dbReference type="ARBA" id="ARBA00022475"/>
    </source>
</evidence>
<feature type="region of interest" description="Disordered" evidence="20">
    <location>
        <begin position="38"/>
        <end position="67"/>
    </location>
</feature>
<evidence type="ECO:0000256" key="2">
    <source>
        <dbReference type="ARBA" id="ARBA00008536"/>
    </source>
</evidence>
<evidence type="ECO:0000256" key="17">
    <source>
        <dbReference type="ARBA" id="ARBA00023180"/>
    </source>
</evidence>
<evidence type="ECO:0000256" key="1">
    <source>
        <dbReference type="ARBA" id="ARBA00004251"/>
    </source>
</evidence>
<evidence type="ECO:0000256" key="19">
    <source>
        <dbReference type="PROSITE-ProRule" id="PRU10141"/>
    </source>
</evidence>
<dbReference type="PROSITE" id="PS51473">
    <property type="entry name" value="GNK2"/>
    <property type="match status" value="2"/>
</dbReference>
<feature type="domain" description="Gnk2-homologous" evidence="22">
    <location>
        <begin position="356"/>
        <end position="459"/>
    </location>
</feature>
<evidence type="ECO:0000259" key="21">
    <source>
        <dbReference type="PROSITE" id="PS50011"/>
    </source>
</evidence>
<dbReference type="InterPro" id="IPR038408">
    <property type="entry name" value="GNK2_sf"/>
</dbReference>
<dbReference type="EMBL" id="OIVN01000977">
    <property type="protein sequence ID" value="SPC88175.1"/>
    <property type="molecule type" value="Genomic_DNA"/>
</dbReference>
<feature type="domain" description="Protein kinase" evidence="21">
    <location>
        <begin position="622"/>
        <end position="891"/>
    </location>
</feature>
<dbReference type="InterPro" id="IPR017441">
    <property type="entry name" value="Protein_kinase_ATP_BS"/>
</dbReference>
<evidence type="ECO:0000313" key="23">
    <source>
        <dbReference type="EMBL" id="SPC88175.1"/>
    </source>
</evidence>
<evidence type="ECO:0000259" key="22">
    <source>
        <dbReference type="PROSITE" id="PS51473"/>
    </source>
</evidence>
<dbReference type="SUPFAM" id="SSF56112">
    <property type="entry name" value="Protein kinase-like (PK-like)"/>
    <property type="match status" value="1"/>
</dbReference>
<dbReference type="Pfam" id="PF01657">
    <property type="entry name" value="Stress-antifung"/>
    <property type="match status" value="2"/>
</dbReference>
<feature type="domain" description="Gnk2-homologous" evidence="22">
    <location>
        <begin position="465"/>
        <end position="576"/>
    </location>
</feature>
<keyword evidence="17" id="KW-0325">Glycoprotein</keyword>
<keyword evidence="16" id="KW-0675">Receptor</keyword>
<evidence type="ECO:0000256" key="20">
    <source>
        <dbReference type="SAM" id="MobiDB-lite"/>
    </source>
</evidence>
<evidence type="ECO:0000256" key="5">
    <source>
        <dbReference type="ARBA" id="ARBA00022527"/>
    </source>
</evidence>
<feature type="compositionally biased region" description="Acidic residues" evidence="20">
    <location>
        <begin position="41"/>
        <end position="59"/>
    </location>
</feature>
<dbReference type="FunFam" id="3.30.430.20:FF:000003">
    <property type="entry name" value="Cysteine-rich RLK (RECEPTOR-like protein kinase) 10"/>
    <property type="match status" value="1"/>
</dbReference>
<sequence length="1380" mass="155605">MLDSKHRIINVRFSMMPIIDLRGKMLALSHRGFASVTDGGNDSDADDESGDDDSGDGDCNEGVGVKSSADPNVVERVCKLIDELFALDRNMEAVLDECGIDLSHDLVVDVLERFKHARKPALRFFCWAGQKPGFAHDSRTYNAMMNILGKTRQFESMVSMLEEMGEKGLLTMETFMIAIKTFAAGKERKKAVEIFELMKKYQFKVGVDTINCLLDTLGRAKLGKEAQALFEKLKDRIQYCLMQEIASFIKFQDKDMEQFVEERDKLTSIHEDMKRTLKQKYWKEEVELEKSYEIQVTKLIEKFAPSLASSSSSSSTSSSGKKIKGTMVMESSRILLFFFYSILIHFVKPTIAQRDPFMLHNCYTSGNVTSNSTYRANLNNLLSSLSSKTQMVNGFYNFSAGENSDKVNAIALCKADSTSTECRSCVNMSAHELLQLCPNQKEGIMWYENCTVRYSDRFIFGSMESEPMQALLNTIPPTSDRILYNDPLRSFFNSLRKEASGLFGKFANATFKVQNSFNIQDLTVYALMQCTPDLTERDCDDCLLQAQDYITTCCNETVGARVLTPSCILRYEAYRFYVNTSHDEHPPPLLSPPPPPPAKDEIRSLESLQFDFRTITVATENFSDANKLGEGGFGAVYKGKLSNGQEIAVKRLSKDSRQGDLEFKNEVLLVAKLQHRNLVRLLGFCLEGNEKLLIYEFVPNASLDHFIFDPIKRAHLNWATRYKIILGIARGLLYLHEDSRLRIIHRDLKTSNILLDAEMNAKISDFGMARLVVLDQTQGNTNRIVGTYGYMAPEYAIHGHFSVKSDVFSFGVLVLEMVCGQKNKYVRNGENLEDLLGCLRGQGAQGRAQTELSGFASTHGAKQVSIHCSGACSPPVRRKSSTNNSTLHVSYVAGSGTMALSLRKPTKVSLLLTHYYHYFSATQPRSLDHGRGGEQVRLPSDSSMSLSSLYKSHCQVPFLLPNPTSLSNLQERLLIPSSTSFHLGIKPLPINGLRAKMLDSKHRIINVRFSMMPIIDLRGKILALSYRGFGSVTDGGNDSDADDESGDDDSGDGDCNEGVGVKLSADPNEVERVCKLIDELFALDRNMEAVLDECGIDLSHDLVVDVLERFKHARKPAFRFFCWAGQKPGFAHDSRTYNAMMNILGKTRQFESMVSMLEEMGEKGLLTMETFMIAIKTFAAGKERKKAVGIFELMKKYQFKVGVDTINCLLDTLGRAKLGKEAQALFEKLKDRFTHNLQTYTVLLNGWCRVKNLMEAGRVWNEMIDKGFKPDIVAHNIMLEGLLRCRKRSDAIKLFEVMKARFKQQEIASFIKFQDKEMEQFVEERDKLTSIHEDMKRTLKQKYWKEEVELEKSYEIQVTKLIEKFAPSLASSSSSGKNIE</sequence>
<dbReference type="InterPro" id="IPR008271">
    <property type="entry name" value="Ser/Thr_kinase_AS"/>
</dbReference>
<evidence type="ECO:0000256" key="10">
    <source>
        <dbReference type="ARBA" id="ARBA00022737"/>
    </source>
</evidence>
<dbReference type="PANTHER" id="PTHR27002">
    <property type="entry name" value="RECEPTOR-LIKE SERINE/THREONINE-PROTEIN KINASE SD1-8"/>
    <property type="match status" value="1"/>
</dbReference>
<dbReference type="Gene3D" id="3.30.200.20">
    <property type="entry name" value="Phosphorylase Kinase, domain 1"/>
    <property type="match status" value="1"/>
</dbReference>
<keyword evidence="4" id="KW-1003">Cell membrane</keyword>
<dbReference type="NCBIfam" id="TIGR00756">
    <property type="entry name" value="PPR"/>
    <property type="match status" value="3"/>
</dbReference>
<accession>A0A2N9FM45</accession>
<comment type="subcellular location">
    <subcellularLocation>
        <location evidence="1">Cell membrane</location>
        <topology evidence="1">Single-pass type I membrane protein</topology>
    </subcellularLocation>
</comment>
<comment type="similarity">
    <text evidence="3">In the C-terminal section; belongs to the protein kinase superfamily. Ser/Thr protein kinase family.</text>
</comment>
<dbReference type="PANTHER" id="PTHR27002:SF1104">
    <property type="entry name" value="CYSTEINE-RICH RECEPTOR-LIKE PROTEIN KINASE 27-RELATED"/>
    <property type="match status" value="1"/>
</dbReference>
<dbReference type="InterPro" id="IPR001245">
    <property type="entry name" value="Ser-Thr/Tyr_kinase_cat_dom"/>
</dbReference>
<dbReference type="InterPro" id="IPR011009">
    <property type="entry name" value="Kinase-like_dom_sf"/>
</dbReference>
<keyword evidence="5" id="KW-0723">Serine/threonine-protein kinase</keyword>
<dbReference type="GO" id="GO:0002229">
    <property type="term" value="P:defense response to oomycetes"/>
    <property type="evidence" value="ECO:0007669"/>
    <property type="project" value="UniProtKB-ARBA"/>
</dbReference>
<protein>
    <recommendedName>
        <fullName evidence="24">Cysteine-rich receptor-like protein kinase</fullName>
    </recommendedName>
</protein>
<dbReference type="Pfam" id="PF13041">
    <property type="entry name" value="PPR_2"/>
    <property type="match status" value="1"/>
</dbReference>
<evidence type="ECO:0000256" key="18">
    <source>
        <dbReference type="PROSITE-ProRule" id="PRU00708"/>
    </source>
</evidence>
<keyword evidence="8" id="KW-0812">Transmembrane</keyword>
<dbReference type="GO" id="GO:0005524">
    <property type="term" value="F:ATP binding"/>
    <property type="evidence" value="ECO:0007669"/>
    <property type="project" value="UniProtKB-UniRule"/>
</dbReference>
<gene>
    <name evidence="23" type="ORF">FSB_LOCUS16057</name>
</gene>
<feature type="repeat" description="PPR" evidence="18">
    <location>
        <begin position="1133"/>
        <end position="1167"/>
    </location>
</feature>
<keyword evidence="11 19" id="KW-0547">Nucleotide-binding</keyword>
<dbReference type="InterPro" id="IPR002902">
    <property type="entry name" value="GNK2"/>
</dbReference>
<evidence type="ECO:0008006" key="24">
    <source>
        <dbReference type="Google" id="ProtNLM"/>
    </source>
</evidence>
<keyword evidence="12" id="KW-0418">Kinase</keyword>
<keyword evidence="10" id="KW-0677">Repeat</keyword>
<evidence type="ECO:0000256" key="7">
    <source>
        <dbReference type="ARBA" id="ARBA00022679"/>
    </source>
</evidence>
<evidence type="ECO:0000256" key="3">
    <source>
        <dbReference type="ARBA" id="ARBA00010217"/>
    </source>
</evidence>
<keyword evidence="9" id="KW-0732">Signal</keyword>
<feature type="repeat" description="PPR" evidence="18">
    <location>
        <begin position="1271"/>
        <end position="1301"/>
    </location>
</feature>
<proteinExistence type="inferred from homology"/>
<dbReference type="InterPro" id="IPR002885">
    <property type="entry name" value="PPR_rpt"/>
</dbReference>
<evidence type="ECO:0000256" key="8">
    <source>
        <dbReference type="ARBA" id="ARBA00022692"/>
    </source>
</evidence>
<dbReference type="Gene3D" id="3.30.430.20">
    <property type="entry name" value="Gnk2 domain, C-X8-C-X2-C motif"/>
    <property type="match status" value="2"/>
</dbReference>
<evidence type="ECO:0000256" key="12">
    <source>
        <dbReference type="ARBA" id="ARBA00022777"/>
    </source>
</evidence>
<dbReference type="Pfam" id="PF07714">
    <property type="entry name" value="PK_Tyr_Ser-Thr"/>
    <property type="match status" value="1"/>
</dbReference>
<evidence type="ECO:0000256" key="13">
    <source>
        <dbReference type="ARBA" id="ARBA00022840"/>
    </source>
</evidence>
<comment type="similarity">
    <text evidence="2">In the N-terminal section; belongs to the leguminous lectin family.</text>
</comment>
<dbReference type="SMART" id="SM00220">
    <property type="entry name" value="S_TKc"/>
    <property type="match status" value="1"/>
</dbReference>
<dbReference type="PROSITE" id="PS51375">
    <property type="entry name" value="PPR"/>
    <property type="match status" value="4"/>
</dbReference>
<evidence type="ECO:0000256" key="6">
    <source>
        <dbReference type="ARBA" id="ARBA00022553"/>
    </source>
</evidence>
<dbReference type="InterPro" id="IPR011990">
    <property type="entry name" value="TPR-like_helical_dom_sf"/>
</dbReference>
<feature type="binding site" evidence="19">
    <location>
        <position position="650"/>
    </location>
    <ligand>
        <name>ATP</name>
        <dbReference type="ChEBI" id="CHEBI:30616"/>
    </ligand>
</feature>
<dbReference type="PROSITE" id="PS00107">
    <property type="entry name" value="PROTEIN_KINASE_ATP"/>
    <property type="match status" value="1"/>
</dbReference>
<dbReference type="PROSITE" id="PS00108">
    <property type="entry name" value="PROTEIN_KINASE_ST"/>
    <property type="match status" value="1"/>
</dbReference>
<dbReference type="InterPro" id="IPR000719">
    <property type="entry name" value="Prot_kinase_dom"/>
</dbReference>
<evidence type="ECO:0000256" key="16">
    <source>
        <dbReference type="ARBA" id="ARBA00023170"/>
    </source>
</evidence>
<keyword evidence="15" id="KW-0472">Membrane</keyword>
<feature type="region of interest" description="Disordered" evidence="20">
    <location>
        <begin position="1035"/>
        <end position="1061"/>
    </location>
</feature>
<reference evidence="23" key="1">
    <citation type="submission" date="2018-02" db="EMBL/GenBank/DDBJ databases">
        <authorList>
            <person name="Cohen D.B."/>
            <person name="Kent A.D."/>
        </authorList>
    </citation>
    <scope>NUCLEOTIDE SEQUENCE</scope>
</reference>
<name>A0A2N9FM45_FAGSY</name>
<dbReference type="CDD" id="cd23509">
    <property type="entry name" value="Gnk2-like"/>
    <property type="match status" value="2"/>
</dbReference>
<dbReference type="Gene3D" id="1.10.510.10">
    <property type="entry name" value="Transferase(Phosphotransferase) domain 1"/>
    <property type="match status" value="1"/>
</dbReference>
<dbReference type="FunFam" id="3.30.200.20:FF:000959">
    <property type="entry name" value="Cysteine-rich receptor-like protein kinase 17"/>
    <property type="match status" value="1"/>
</dbReference>